<name>A0AAV2DYP5_9ROSI</name>
<dbReference type="Proteomes" id="UP001497516">
    <property type="component" value="Chromosome 3"/>
</dbReference>
<reference evidence="2 3" key="1">
    <citation type="submission" date="2024-04" db="EMBL/GenBank/DDBJ databases">
        <authorList>
            <person name="Fracassetti M."/>
        </authorList>
    </citation>
    <scope>NUCLEOTIDE SEQUENCE [LARGE SCALE GENOMIC DNA]</scope>
</reference>
<keyword evidence="3" id="KW-1185">Reference proteome</keyword>
<accession>A0AAV2DYP5</accession>
<dbReference type="EMBL" id="OZ034816">
    <property type="protein sequence ID" value="CAL1378769.1"/>
    <property type="molecule type" value="Genomic_DNA"/>
</dbReference>
<evidence type="ECO:0000256" key="1">
    <source>
        <dbReference type="SAM" id="MobiDB-lite"/>
    </source>
</evidence>
<evidence type="ECO:0000313" key="2">
    <source>
        <dbReference type="EMBL" id="CAL1378769.1"/>
    </source>
</evidence>
<evidence type="ECO:0000313" key="3">
    <source>
        <dbReference type="Proteomes" id="UP001497516"/>
    </source>
</evidence>
<sequence>MDRVHTDSDVAEVVPRVPIVVTNVEFHRHRGGRTVAAGLVHDEPVPWGVVTRRSDVECQVVACSGTAFVVDGKGESSGEVGDDADIGVGRLHM</sequence>
<protein>
    <submittedName>
        <fullName evidence="2">Uncharacterized protein</fullName>
    </submittedName>
</protein>
<dbReference type="AlphaFoldDB" id="A0AAV2DYP5"/>
<proteinExistence type="predicted"/>
<gene>
    <name evidence="2" type="ORF">LTRI10_LOCUS20329</name>
</gene>
<organism evidence="2 3">
    <name type="scientific">Linum trigynum</name>
    <dbReference type="NCBI Taxonomy" id="586398"/>
    <lineage>
        <taxon>Eukaryota</taxon>
        <taxon>Viridiplantae</taxon>
        <taxon>Streptophyta</taxon>
        <taxon>Embryophyta</taxon>
        <taxon>Tracheophyta</taxon>
        <taxon>Spermatophyta</taxon>
        <taxon>Magnoliopsida</taxon>
        <taxon>eudicotyledons</taxon>
        <taxon>Gunneridae</taxon>
        <taxon>Pentapetalae</taxon>
        <taxon>rosids</taxon>
        <taxon>fabids</taxon>
        <taxon>Malpighiales</taxon>
        <taxon>Linaceae</taxon>
        <taxon>Linum</taxon>
    </lineage>
</organism>
<feature type="region of interest" description="Disordered" evidence="1">
    <location>
        <begin position="73"/>
        <end position="93"/>
    </location>
</feature>